<keyword evidence="3" id="KW-1185">Reference proteome</keyword>
<sequence>MRSAVLLAVFAAATLASPPTFARIQPDIVCVDPDMEFPVACDPDED</sequence>
<evidence type="ECO:0008006" key="4">
    <source>
        <dbReference type="Google" id="ProtNLM"/>
    </source>
</evidence>
<accession>A0A6I3KJZ3</accession>
<gene>
    <name evidence="2" type="ORF">GIW81_13880</name>
</gene>
<comment type="caution">
    <text evidence="2">The sequence shown here is derived from an EMBL/GenBank/DDBJ whole genome shotgun (WGS) entry which is preliminary data.</text>
</comment>
<evidence type="ECO:0000313" key="2">
    <source>
        <dbReference type="EMBL" id="MTD95424.1"/>
    </source>
</evidence>
<proteinExistence type="predicted"/>
<reference evidence="2 3" key="1">
    <citation type="submission" date="2019-11" db="EMBL/GenBank/DDBJ databases">
        <title>Identification of a novel strain.</title>
        <authorList>
            <person name="Xu Q."/>
            <person name="Wang G."/>
        </authorList>
    </citation>
    <scope>NUCLEOTIDE SEQUENCE [LARGE SCALE GENOMIC DNA]</scope>
    <source>
        <strain evidence="3">xq</strain>
    </source>
</reference>
<evidence type="ECO:0000256" key="1">
    <source>
        <dbReference type="SAM" id="SignalP"/>
    </source>
</evidence>
<keyword evidence="1" id="KW-0732">Signal</keyword>
<dbReference type="RefSeq" id="WP_154739969.1">
    <property type="nucleotide sequence ID" value="NZ_WMBQ01000002.1"/>
</dbReference>
<organism evidence="2 3">
    <name type="scientific">Hyphomicrobium album</name>
    <dbReference type="NCBI Taxonomy" id="2665159"/>
    <lineage>
        <taxon>Bacteria</taxon>
        <taxon>Pseudomonadati</taxon>
        <taxon>Pseudomonadota</taxon>
        <taxon>Alphaproteobacteria</taxon>
        <taxon>Hyphomicrobiales</taxon>
        <taxon>Hyphomicrobiaceae</taxon>
        <taxon>Hyphomicrobium</taxon>
    </lineage>
</organism>
<evidence type="ECO:0000313" key="3">
    <source>
        <dbReference type="Proteomes" id="UP000440694"/>
    </source>
</evidence>
<feature type="signal peptide" evidence="1">
    <location>
        <begin position="1"/>
        <end position="22"/>
    </location>
</feature>
<dbReference type="AlphaFoldDB" id="A0A6I3KJZ3"/>
<protein>
    <recommendedName>
        <fullName evidence="4">Porin</fullName>
    </recommendedName>
</protein>
<name>A0A6I3KJZ3_9HYPH</name>
<dbReference type="EMBL" id="WMBQ01000002">
    <property type="protein sequence ID" value="MTD95424.1"/>
    <property type="molecule type" value="Genomic_DNA"/>
</dbReference>
<feature type="chain" id="PRO_5026199135" description="Porin" evidence="1">
    <location>
        <begin position="23"/>
        <end position="46"/>
    </location>
</feature>
<dbReference type="Proteomes" id="UP000440694">
    <property type="component" value="Unassembled WGS sequence"/>
</dbReference>